<dbReference type="SUPFAM" id="SSF53850">
    <property type="entry name" value="Periplasmic binding protein-like II"/>
    <property type="match status" value="1"/>
</dbReference>
<gene>
    <name evidence="3" type="ORF">HBA54_25395</name>
</gene>
<dbReference type="PANTHER" id="PTHR30570">
    <property type="entry name" value="PERIPLASMIC PHOSPHATE BINDING COMPONENT OF PHOSPHATE ABC TRANSPORTER"/>
    <property type="match status" value="1"/>
</dbReference>
<evidence type="ECO:0000313" key="4">
    <source>
        <dbReference type="Proteomes" id="UP000761264"/>
    </source>
</evidence>
<proteinExistence type="predicted"/>
<keyword evidence="4" id="KW-1185">Reference proteome</keyword>
<dbReference type="InterPro" id="IPR050811">
    <property type="entry name" value="Phosphate_ABC_transporter"/>
</dbReference>
<feature type="domain" description="PBP" evidence="2">
    <location>
        <begin position="33"/>
        <end position="304"/>
    </location>
</feature>
<organism evidence="3 4">
    <name type="scientific">Pelagibius litoralis</name>
    <dbReference type="NCBI Taxonomy" id="374515"/>
    <lineage>
        <taxon>Bacteria</taxon>
        <taxon>Pseudomonadati</taxon>
        <taxon>Pseudomonadota</taxon>
        <taxon>Alphaproteobacteria</taxon>
        <taxon>Rhodospirillales</taxon>
        <taxon>Rhodovibrionaceae</taxon>
        <taxon>Pelagibius</taxon>
    </lineage>
</organism>
<evidence type="ECO:0000259" key="2">
    <source>
        <dbReference type="Pfam" id="PF12849"/>
    </source>
</evidence>
<dbReference type="Pfam" id="PF12849">
    <property type="entry name" value="PBP_like_2"/>
    <property type="match status" value="1"/>
</dbReference>
<dbReference type="InterPro" id="IPR024370">
    <property type="entry name" value="PBP_domain"/>
</dbReference>
<comment type="caution">
    <text evidence="3">The sequence shown here is derived from an EMBL/GenBank/DDBJ whole genome shotgun (WGS) entry which is preliminary data.</text>
</comment>
<reference evidence="3" key="1">
    <citation type="submission" date="2020-03" db="EMBL/GenBank/DDBJ databases">
        <title>Genome of Pelagibius litoralis DSM 21314T.</title>
        <authorList>
            <person name="Wang G."/>
        </authorList>
    </citation>
    <scope>NUCLEOTIDE SEQUENCE</scope>
    <source>
        <strain evidence="3">DSM 21314</strain>
    </source>
</reference>
<evidence type="ECO:0000256" key="1">
    <source>
        <dbReference type="ARBA" id="ARBA00022729"/>
    </source>
</evidence>
<dbReference type="AlphaFoldDB" id="A0A967KEH7"/>
<evidence type="ECO:0000313" key="3">
    <source>
        <dbReference type="EMBL" id="NIA71939.1"/>
    </source>
</evidence>
<dbReference type="RefSeq" id="WP_167230375.1">
    <property type="nucleotide sequence ID" value="NZ_JAAQPH010000028.1"/>
</dbReference>
<protein>
    <submittedName>
        <fullName evidence="3">Phosphate ABC transporter substrate-binding protein</fullName>
    </submittedName>
</protein>
<dbReference type="Proteomes" id="UP000761264">
    <property type="component" value="Unassembled WGS sequence"/>
</dbReference>
<dbReference type="Gene3D" id="3.40.190.10">
    <property type="entry name" value="Periplasmic binding protein-like II"/>
    <property type="match status" value="2"/>
</dbReference>
<dbReference type="EMBL" id="JAAQPH010000028">
    <property type="protein sequence ID" value="NIA71939.1"/>
    <property type="molecule type" value="Genomic_DNA"/>
</dbReference>
<sequence length="348" mass="36480">MTVGWILKPRTGRYFWIGCLALTGLILAGGLAEAQADTRERIRIVGSGTVFPLAVAAAENFSVKAGFAAPLVEKNGTAEGFKLFCAGVGVEHPDVVTAERRASAAEVAACRQKGISLAEIKIGHQAIVLAKSRRGAALSLTPKQVLLAMAQQVPSNGSLAANPYRLWSDIDFSLPVTPIEVLSPPLTSPQRDAFTALMMAPAAATLPPLRGLESIAALRGDGAVTEVAADDVQAFARLDANPDALVILGFTFQQQNAGRLQPVAINGVVPSAASIADGSYGPVRALYFYIKREHLSVIPGLRDYPGELAGEAASGSDGYLVRRGLIPLPPAERGGLVEAAKRLTARQN</sequence>
<name>A0A967KEH7_9PROT</name>
<dbReference type="PANTHER" id="PTHR30570:SF1">
    <property type="entry name" value="PHOSPHATE-BINDING PROTEIN PSTS"/>
    <property type="match status" value="1"/>
</dbReference>
<keyword evidence="1" id="KW-0732">Signal</keyword>
<accession>A0A967KEH7</accession>